<accession>A0ABN1GQY0</accession>
<evidence type="ECO:0000313" key="4">
    <source>
        <dbReference type="Proteomes" id="UP001500957"/>
    </source>
</evidence>
<evidence type="ECO:0000313" key="3">
    <source>
        <dbReference type="EMBL" id="GAA0616922.1"/>
    </source>
</evidence>
<keyword evidence="2" id="KW-0732">Signal</keyword>
<dbReference type="EMBL" id="BAAAHE010000014">
    <property type="protein sequence ID" value="GAA0616922.1"/>
    <property type="molecule type" value="Genomic_DNA"/>
</dbReference>
<comment type="caution">
    <text evidence="3">The sequence shown here is derived from an EMBL/GenBank/DDBJ whole genome shotgun (WGS) entry which is preliminary data.</text>
</comment>
<reference evidence="3 4" key="1">
    <citation type="journal article" date="2019" name="Int. J. Syst. Evol. Microbiol.">
        <title>The Global Catalogue of Microorganisms (GCM) 10K type strain sequencing project: providing services to taxonomists for standard genome sequencing and annotation.</title>
        <authorList>
            <consortium name="The Broad Institute Genomics Platform"/>
            <consortium name="The Broad Institute Genome Sequencing Center for Infectious Disease"/>
            <person name="Wu L."/>
            <person name="Ma J."/>
        </authorList>
    </citation>
    <scope>NUCLEOTIDE SEQUENCE [LARGE SCALE GENOMIC DNA]</scope>
    <source>
        <strain evidence="3 4">JCM 10671</strain>
    </source>
</reference>
<sequence>MRAALALVLLATAAAGTLATTTGSATAAGSYQASAAAHGLRFTISSEAFPVERSPIDVTAPMAQASSSSVEQQAFASYPYPGSLAAAAPGLIGGLAADQGYPLPFAVPGYPMVANTRCTDDHRTTKVPDTEGAGLPGSLPYTMTSACGPSSAEAKAASGSSSVQGGVGLTVAHVAAIARAEQAADGLTSAVGTSEATGINIAGGLLQLSGLTATAAATVNASGTFNPNSTFGIGTISVAGTPVSFGPKGFTSPANSTPVDVSAINSILKNAGIELTWITETRTRTSITSAGLQITMTQQDPQSGLPIITRWVFGQVTASADAQSFDTAAGPATSPVDATGTPGAALAAPVPGVDAAGAPGLVPSTGVLPGTAPTVNLTSPATQVIRTGWFSSGSILSFYAVLALAGLALLATSGLAAPLRKVVPWTR</sequence>
<feature type="transmembrane region" description="Helical" evidence="1">
    <location>
        <begin position="396"/>
        <end position="417"/>
    </location>
</feature>
<evidence type="ECO:0000256" key="1">
    <source>
        <dbReference type="SAM" id="Phobius"/>
    </source>
</evidence>
<keyword evidence="1" id="KW-0472">Membrane</keyword>
<evidence type="ECO:0000256" key="2">
    <source>
        <dbReference type="SAM" id="SignalP"/>
    </source>
</evidence>
<keyword evidence="4" id="KW-1185">Reference proteome</keyword>
<protein>
    <submittedName>
        <fullName evidence="3">Uncharacterized protein</fullName>
    </submittedName>
</protein>
<gene>
    <name evidence="3" type="ORF">GCM10009547_18810</name>
</gene>
<proteinExistence type="predicted"/>
<name>A0ABN1GQY0_9ACTN</name>
<keyword evidence="1" id="KW-0812">Transmembrane</keyword>
<dbReference type="Proteomes" id="UP001500957">
    <property type="component" value="Unassembled WGS sequence"/>
</dbReference>
<keyword evidence="1" id="KW-1133">Transmembrane helix</keyword>
<organism evidence="3 4">
    <name type="scientific">Sporichthya brevicatena</name>
    <dbReference type="NCBI Taxonomy" id="171442"/>
    <lineage>
        <taxon>Bacteria</taxon>
        <taxon>Bacillati</taxon>
        <taxon>Actinomycetota</taxon>
        <taxon>Actinomycetes</taxon>
        <taxon>Sporichthyales</taxon>
        <taxon>Sporichthyaceae</taxon>
        <taxon>Sporichthya</taxon>
    </lineage>
</organism>
<feature type="chain" id="PRO_5045629014" evidence="2">
    <location>
        <begin position="28"/>
        <end position="427"/>
    </location>
</feature>
<feature type="signal peptide" evidence="2">
    <location>
        <begin position="1"/>
        <end position="27"/>
    </location>
</feature>